<comment type="caution">
    <text evidence="1">The sequence shown here is derived from an EMBL/GenBank/DDBJ whole genome shotgun (WGS) entry which is preliminary data.</text>
</comment>
<dbReference type="EMBL" id="CAJVPV010052405">
    <property type="protein sequence ID" value="CAG8780636.1"/>
    <property type="molecule type" value="Genomic_DNA"/>
</dbReference>
<keyword evidence="2" id="KW-1185">Reference proteome</keyword>
<reference evidence="1" key="1">
    <citation type="submission" date="2021-06" db="EMBL/GenBank/DDBJ databases">
        <authorList>
            <person name="Kallberg Y."/>
            <person name="Tangrot J."/>
            <person name="Rosling A."/>
        </authorList>
    </citation>
    <scope>NUCLEOTIDE SEQUENCE</scope>
    <source>
        <strain evidence="1">CL551</strain>
    </source>
</reference>
<gene>
    <name evidence="1" type="ORF">AMORRO_LOCUS17285</name>
</gene>
<feature type="non-terminal residue" evidence="1">
    <location>
        <position position="119"/>
    </location>
</feature>
<evidence type="ECO:0000313" key="1">
    <source>
        <dbReference type="EMBL" id="CAG8780636.1"/>
    </source>
</evidence>
<proteinExistence type="predicted"/>
<name>A0A9N9P0G6_9GLOM</name>
<dbReference type="Proteomes" id="UP000789342">
    <property type="component" value="Unassembled WGS sequence"/>
</dbReference>
<feature type="non-terminal residue" evidence="1">
    <location>
        <position position="1"/>
    </location>
</feature>
<sequence>GPSENPFEARGKFLRKSSSVSDSIIRLNKSSYFSVSTAKDYGFARAKLRKVSTVNIGRRLLAWESEKKRQKETHIKSIDSEEIDIHIDGSTIKRAMGITPYECAKSIAQELADSSIVAL</sequence>
<accession>A0A9N9P0G6</accession>
<dbReference type="Gene3D" id="3.10.20.30">
    <property type="match status" value="1"/>
</dbReference>
<dbReference type="InterPro" id="IPR012675">
    <property type="entry name" value="Beta-grasp_dom_sf"/>
</dbReference>
<protein>
    <submittedName>
        <fullName evidence="1">15930_t:CDS:1</fullName>
    </submittedName>
</protein>
<dbReference type="AlphaFoldDB" id="A0A9N9P0G6"/>
<organism evidence="1 2">
    <name type="scientific">Acaulospora morrowiae</name>
    <dbReference type="NCBI Taxonomy" id="94023"/>
    <lineage>
        <taxon>Eukaryota</taxon>
        <taxon>Fungi</taxon>
        <taxon>Fungi incertae sedis</taxon>
        <taxon>Mucoromycota</taxon>
        <taxon>Glomeromycotina</taxon>
        <taxon>Glomeromycetes</taxon>
        <taxon>Diversisporales</taxon>
        <taxon>Acaulosporaceae</taxon>
        <taxon>Acaulospora</taxon>
    </lineage>
</organism>
<evidence type="ECO:0000313" key="2">
    <source>
        <dbReference type="Proteomes" id="UP000789342"/>
    </source>
</evidence>